<accession>A0A7S0ZXP6</accession>
<evidence type="ECO:0000313" key="2">
    <source>
        <dbReference type="EMBL" id="CAD8835971.1"/>
    </source>
</evidence>
<feature type="region of interest" description="Disordered" evidence="1">
    <location>
        <begin position="404"/>
        <end position="477"/>
    </location>
</feature>
<reference evidence="2" key="1">
    <citation type="submission" date="2021-01" db="EMBL/GenBank/DDBJ databases">
        <authorList>
            <person name="Corre E."/>
            <person name="Pelletier E."/>
            <person name="Niang G."/>
            <person name="Scheremetjew M."/>
            <person name="Finn R."/>
            <person name="Kale V."/>
            <person name="Holt S."/>
            <person name="Cochrane G."/>
            <person name="Meng A."/>
            <person name="Brown T."/>
            <person name="Cohen L."/>
        </authorList>
    </citation>
    <scope>NUCLEOTIDE SEQUENCE</scope>
</reference>
<evidence type="ECO:0000256" key="1">
    <source>
        <dbReference type="SAM" id="MobiDB-lite"/>
    </source>
</evidence>
<proteinExistence type="predicted"/>
<protein>
    <submittedName>
        <fullName evidence="2">Uncharacterized protein</fullName>
    </submittedName>
</protein>
<feature type="compositionally biased region" description="Basic and acidic residues" evidence="1">
    <location>
        <begin position="424"/>
        <end position="477"/>
    </location>
</feature>
<feature type="compositionally biased region" description="Polar residues" evidence="1">
    <location>
        <begin position="190"/>
        <end position="199"/>
    </location>
</feature>
<gene>
    <name evidence="2" type="ORF">NSCI0253_LOCUS10319</name>
</gene>
<feature type="region of interest" description="Disordered" evidence="1">
    <location>
        <begin position="177"/>
        <end position="201"/>
    </location>
</feature>
<dbReference type="EMBL" id="HBFQ01014921">
    <property type="protein sequence ID" value="CAD8835971.1"/>
    <property type="molecule type" value="Transcribed_RNA"/>
</dbReference>
<sequence length="477" mass="52496">MGMPSMQVAPASVGIPGMMPSGMQGMQPSPGMPGVPGMPAMAGMQGMPAMQMGMQGMPGMPGMMTGMMPGMMPVAGMSGMACPGERETGTGPGQGMQGMMPGMMMPGMPGMPSMAAMQETISQMQQTLAAMAAAGPGAAPPPGTTPPNPLLAGLQNNPLYQQMQQMMKSNPMFAHLATPPPTLGGAPSRASPSQDSAKSTIDPDVRELGDYFQIEERWVKRLNEAMLKRMDTKEQDLAKLYEVLEHARSPTGLLTVKIGEMECGQFVGKVKPDKDVERLAKRFRLDEHVKSRLTELVLRRKQTREEDLERLEQHFQYSKNPSAMAILLVGKLLEGQVDSLPDLTEAESIMRKYRLDEDAKSKLREIVEKRAHDKDVVLAQIRGHLEGAQFPSAMLCRIARTLIDGENLPDPPERKSGGGSQPSGERDRERGHNYTRDGDRGTRDRGQKDRSRDRGRERRDRSRSRSRERERRRRSES</sequence>
<organism evidence="2">
    <name type="scientific">Noctiluca scintillans</name>
    <name type="common">Sea sparkle</name>
    <name type="synonym">Red tide dinoflagellate</name>
    <dbReference type="NCBI Taxonomy" id="2966"/>
    <lineage>
        <taxon>Eukaryota</taxon>
        <taxon>Sar</taxon>
        <taxon>Alveolata</taxon>
        <taxon>Dinophyceae</taxon>
        <taxon>Noctilucales</taxon>
        <taxon>Noctilucaceae</taxon>
        <taxon>Noctiluca</taxon>
    </lineage>
</organism>
<dbReference type="AlphaFoldDB" id="A0A7S0ZXP6"/>
<name>A0A7S0ZXP6_NOCSC</name>